<name>W4JQ21_HETIT</name>
<reference evidence="2 3" key="1">
    <citation type="journal article" date="2012" name="New Phytol.">
        <title>Insight into trade-off between wood decay and parasitism from the genome of a fungal forest pathogen.</title>
        <authorList>
            <person name="Olson A."/>
            <person name="Aerts A."/>
            <person name="Asiegbu F."/>
            <person name="Belbahri L."/>
            <person name="Bouzid O."/>
            <person name="Broberg A."/>
            <person name="Canback B."/>
            <person name="Coutinho P.M."/>
            <person name="Cullen D."/>
            <person name="Dalman K."/>
            <person name="Deflorio G."/>
            <person name="van Diepen L.T."/>
            <person name="Dunand C."/>
            <person name="Duplessis S."/>
            <person name="Durling M."/>
            <person name="Gonthier P."/>
            <person name="Grimwood J."/>
            <person name="Fossdal C.G."/>
            <person name="Hansson D."/>
            <person name="Henrissat B."/>
            <person name="Hietala A."/>
            <person name="Himmelstrand K."/>
            <person name="Hoffmeister D."/>
            <person name="Hogberg N."/>
            <person name="James T.Y."/>
            <person name="Karlsson M."/>
            <person name="Kohler A."/>
            <person name="Kues U."/>
            <person name="Lee Y.H."/>
            <person name="Lin Y.C."/>
            <person name="Lind M."/>
            <person name="Lindquist E."/>
            <person name="Lombard V."/>
            <person name="Lucas S."/>
            <person name="Lunden K."/>
            <person name="Morin E."/>
            <person name="Murat C."/>
            <person name="Park J."/>
            <person name="Raffaello T."/>
            <person name="Rouze P."/>
            <person name="Salamov A."/>
            <person name="Schmutz J."/>
            <person name="Solheim H."/>
            <person name="Stahlberg J."/>
            <person name="Velez H."/>
            <person name="de Vries R.P."/>
            <person name="Wiebenga A."/>
            <person name="Woodward S."/>
            <person name="Yakovlev I."/>
            <person name="Garbelotto M."/>
            <person name="Martin F."/>
            <person name="Grigoriev I.V."/>
            <person name="Stenlid J."/>
        </authorList>
    </citation>
    <scope>NUCLEOTIDE SEQUENCE [LARGE SCALE GENOMIC DNA]</scope>
    <source>
        <strain evidence="2 3">TC 32-1</strain>
    </source>
</reference>
<dbReference type="EMBL" id="KI925467">
    <property type="protein sequence ID" value="ETW74976.1"/>
    <property type="molecule type" value="Genomic_DNA"/>
</dbReference>
<dbReference type="OrthoDB" id="3210574at2759"/>
<feature type="compositionally biased region" description="Polar residues" evidence="1">
    <location>
        <begin position="1"/>
        <end position="17"/>
    </location>
</feature>
<gene>
    <name evidence="2" type="ORF">HETIRDRAFT_391661</name>
</gene>
<evidence type="ECO:0000256" key="1">
    <source>
        <dbReference type="SAM" id="MobiDB-lite"/>
    </source>
</evidence>
<dbReference type="GeneID" id="20672482"/>
<dbReference type="Proteomes" id="UP000030671">
    <property type="component" value="Unassembled WGS sequence"/>
</dbReference>
<dbReference type="eggNOG" id="ENOG502STXV">
    <property type="taxonomic scope" value="Eukaryota"/>
</dbReference>
<feature type="compositionally biased region" description="Basic and acidic residues" evidence="1">
    <location>
        <begin position="52"/>
        <end position="61"/>
    </location>
</feature>
<dbReference type="InParanoid" id="W4JQ21"/>
<evidence type="ECO:0000313" key="3">
    <source>
        <dbReference type="Proteomes" id="UP000030671"/>
    </source>
</evidence>
<organism evidence="2 3">
    <name type="scientific">Heterobasidion irregulare (strain TC 32-1)</name>
    <dbReference type="NCBI Taxonomy" id="747525"/>
    <lineage>
        <taxon>Eukaryota</taxon>
        <taxon>Fungi</taxon>
        <taxon>Dikarya</taxon>
        <taxon>Basidiomycota</taxon>
        <taxon>Agaricomycotina</taxon>
        <taxon>Agaricomycetes</taxon>
        <taxon>Russulales</taxon>
        <taxon>Bondarzewiaceae</taxon>
        <taxon>Heterobasidion</taxon>
        <taxon>Heterobasidion annosum species complex</taxon>
    </lineage>
</organism>
<feature type="compositionally biased region" description="Basic and acidic residues" evidence="1">
    <location>
        <begin position="111"/>
        <end position="120"/>
    </location>
</feature>
<accession>W4JQ21</accession>
<evidence type="ECO:0000313" key="2">
    <source>
        <dbReference type="EMBL" id="ETW74976.1"/>
    </source>
</evidence>
<proteinExistence type="predicted"/>
<dbReference type="RefSeq" id="XP_009553433.1">
    <property type="nucleotide sequence ID" value="XM_009555138.1"/>
</dbReference>
<protein>
    <submittedName>
        <fullName evidence="2">Uncharacterized protein</fullName>
    </submittedName>
</protein>
<dbReference type="KEGG" id="hir:HETIRDRAFT_391661"/>
<sequence length="191" mass="19818">MSSNNTFASDPSSNPILTDSAFGSAPRPDHHVHNSSEPLPGARGTDATTTDYSKHNIEHVARGSPGAGFDRRPAGPGFSGSSNPASEEDIGAARSMSQDDIDGGVGMGDGSDARSRHESRSTAGAGPHEHQHEHDDRPVGRAGFTDKVVGKTERTFGKLAHKPAMAEKGELRATGGKAAVRGDARAPGLFE</sequence>
<feature type="region of interest" description="Disordered" evidence="1">
    <location>
        <begin position="1"/>
        <end position="191"/>
    </location>
</feature>
<dbReference type="AlphaFoldDB" id="W4JQ21"/>
<dbReference type="HOGENOM" id="CLU_117766_0_0_1"/>
<keyword evidence="3" id="KW-1185">Reference proteome</keyword>
<feature type="compositionally biased region" description="Basic and acidic residues" evidence="1">
    <location>
        <begin position="127"/>
        <end position="139"/>
    </location>
</feature>